<reference evidence="2" key="2">
    <citation type="submission" date="2021-08" db="EMBL/GenBank/DDBJ databases">
        <authorList>
            <person name="Tani A."/>
            <person name="Ola A."/>
            <person name="Ogura Y."/>
            <person name="Katsura K."/>
            <person name="Hayashi T."/>
        </authorList>
    </citation>
    <scope>NUCLEOTIDE SEQUENCE</scope>
    <source>
        <strain evidence="2">NBRC 103626</strain>
    </source>
</reference>
<keyword evidence="3" id="KW-1185">Reference proteome</keyword>
<sequence length="74" mass="7802">MSFALTLPVAEASLFTFGCLLIHALRRHADIVTGALACLLVLVTLLLAVAGTPEPVLRAQALALENGEAMQFLN</sequence>
<keyword evidence="1" id="KW-0812">Transmembrane</keyword>
<keyword evidence="1" id="KW-0472">Membrane</keyword>
<dbReference type="Proteomes" id="UP001055108">
    <property type="component" value="Unassembled WGS sequence"/>
</dbReference>
<organism evidence="2 3">
    <name type="scientific">Methylobacterium gregans</name>
    <dbReference type="NCBI Taxonomy" id="374424"/>
    <lineage>
        <taxon>Bacteria</taxon>
        <taxon>Pseudomonadati</taxon>
        <taxon>Pseudomonadota</taxon>
        <taxon>Alphaproteobacteria</taxon>
        <taxon>Hyphomicrobiales</taxon>
        <taxon>Methylobacteriaceae</taxon>
        <taxon>Methylobacterium</taxon>
    </lineage>
</organism>
<protein>
    <submittedName>
        <fullName evidence="2">Uncharacterized protein</fullName>
    </submittedName>
</protein>
<accession>A0AA37HM53</accession>
<dbReference type="AlphaFoldDB" id="A0AA37HM53"/>
<feature type="transmembrane region" description="Helical" evidence="1">
    <location>
        <begin position="31"/>
        <end position="50"/>
    </location>
</feature>
<dbReference type="EMBL" id="BPQM01000027">
    <property type="protein sequence ID" value="GJD78115.1"/>
    <property type="molecule type" value="Genomic_DNA"/>
</dbReference>
<evidence type="ECO:0000313" key="3">
    <source>
        <dbReference type="Proteomes" id="UP001055108"/>
    </source>
</evidence>
<evidence type="ECO:0000313" key="2">
    <source>
        <dbReference type="EMBL" id="GJD78115.1"/>
    </source>
</evidence>
<gene>
    <name evidence="2" type="ORF">NBEOAGPD_1327</name>
</gene>
<dbReference type="RefSeq" id="WP_238301834.1">
    <property type="nucleotide sequence ID" value="NZ_BPQM01000027.1"/>
</dbReference>
<comment type="caution">
    <text evidence="2">The sequence shown here is derived from an EMBL/GenBank/DDBJ whole genome shotgun (WGS) entry which is preliminary data.</text>
</comment>
<feature type="transmembrane region" description="Helical" evidence="1">
    <location>
        <begin position="6"/>
        <end position="24"/>
    </location>
</feature>
<name>A0AA37HM53_9HYPH</name>
<evidence type="ECO:0000256" key="1">
    <source>
        <dbReference type="SAM" id="Phobius"/>
    </source>
</evidence>
<reference evidence="2" key="1">
    <citation type="journal article" date="2016" name="Front. Microbiol.">
        <title>Genome Sequence of the Piezophilic, Mesophilic Sulfate-Reducing Bacterium Desulfovibrio indicus J2T.</title>
        <authorList>
            <person name="Cao J."/>
            <person name="Maignien L."/>
            <person name="Shao Z."/>
            <person name="Alain K."/>
            <person name="Jebbar M."/>
        </authorList>
    </citation>
    <scope>NUCLEOTIDE SEQUENCE</scope>
    <source>
        <strain evidence="2">NBRC 103626</strain>
    </source>
</reference>
<keyword evidence="1" id="KW-1133">Transmembrane helix</keyword>
<proteinExistence type="predicted"/>